<accession>A0AAD3DSU7</accession>
<dbReference type="Proteomes" id="UP001054857">
    <property type="component" value="Unassembled WGS sequence"/>
</dbReference>
<evidence type="ECO:0000313" key="2">
    <source>
        <dbReference type="Proteomes" id="UP001054857"/>
    </source>
</evidence>
<reference evidence="1 2" key="1">
    <citation type="journal article" date="2021" name="Sci. Rep.">
        <title>Genome sequencing of the multicellular alga Astrephomene provides insights into convergent evolution of germ-soma differentiation.</title>
        <authorList>
            <person name="Yamashita S."/>
            <person name="Yamamoto K."/>
            <person name="Matsuzaki R."/>
            <person name="Suzuki S."/>
            <person name="Yamaguchi H."/>
            <person name="Hirooka S."/>
            <person name="Minakuchi Y."/>
            <person name="Miyagishima S."/>
            <person name="Kawachi M."/>
            <person name="Toyoda A."/>
            <person name="Nozaki H."/>
        </authorList>
    </citation>
    <scope>NUCLEOTIDE SEQUENCE [LARGE SCALE GENOMIC DNA]</scope>
    <source>
        <strain evidence="1 2">NIES-4017</strain>
    </source>
</reference>
<proteinExistence type="predicted"/>
<dbReference type="EMBL" id="BMAR01000011">
    <property type="protein sequence ID" value="GFR45987.1"/>
    <property type="molecule type" value="Genomic_DNA"/>
</dbReference>
<name>A0AAD3DSU7_9CHLO</name>
<gene>
    <name evidence="1" type="ORF">Agub_g7460</name>
</gene>
<protein>
    <submittedName>
        <fullName evidence="1">Uncharacterized protein</fullName>
    </submittedName>
</protein>
<comment type="caution">
    <text evidence="1">The sequence shown here is derived from an EMBL/GenBank/DDBJ whole genome shotgun (WGS) entry which is preliminary data.</text>
</comment>
<organism evidence="1 2">
    <name type="scientific">Astrephomene gubernaculifera</name>
    <dbReference type="NCBI Taxonomy" id="47775"/>
    <lineage>
        <taxon>Eukaryota</taxon>
        <taxon>Viridiplantae</taxon>
        <taxon>Chlorophyta</taxon>
        <taxon>core chlorophytes</taxon>
        <taxon>Chlorophyceae</taxon>
        <taxon>CS clade</taxon>
        <taxon>Chlamydomonadales</taxon>
        <taxon>Astrephomenaceae</taxon>
        <taxon>Astrephomene</taxon>
    </lineage>
</organism>
<keyword evidence="2" id="KW-1185">Reference proteome</keyword>
<evidence type="ECO:0000313" key="1">
    <source>
        <dbReference type="EMBL" id="GFR45987.1"/>
    </source>
</evidence>
<sequence>RSSESCILQPFRGGTRLLLALFDLDRLILLDTSNPRKPVLLDLYQFPKGTGGHVVRVSRNERLLALATYFLEEGAAGQIHAPGDCTIRFLQLDAQGRRFIRDPWPYARGPTINFTEIAPGKGGFRTHGIAFL</sequence>
<feature type="non-terminal residue" evidence="1">
    <location>
        <position position="1"/>
    </location>
</feature>
<dbReference type="AlphaFoldDB" id="A0AAD3DSU7"/>